<sequence length="456" mass="50697">MSRANRILVADDEAKMRRLLEMALRGQGHEVATARDGREALAQLEADAFDLVLTDLKMPHVGGVELLRRLRELGQDVPVIVLTAYGTVETAVEAMKLGAVDYIIRPFEMATVEIAVTRALDTERVRLQNRYLRDEAERGRGEFIGRSAAMDRLYTLLHRVAPTRSGVMIVGETGTGKELVARAIHRESGRDGLFVAINCAAIPDDLLESELFGVRKGAYTGADRDRTGRFELASGGTLFLDEITETPIALQTKLLRVLQEGTVERLGSQHPTPVDLRVVAATNRNPQAAVSEGRLREDLYYRLNVVRVDVPPLRERGDDIALLAEHFLHRYCAEIGRRAPAISEQAVRRLREYGWPGNVRELQNLMERAAVLCPGDVVDVAELPAELTGPQARHDLGESALRDDGDDLALPHHVEALERTLIDRALRRAHGNKAAAARALEISERSLWYRIKKYGL</sequence>
<feature type="domain" description="Response regulatory" evidence="8">
    <location>
        <begin position="6"/>
        <end position="120"/>
    </location>
</feature>
<dbReference type="EMBL" id="MN079161">
    <property type="protein sequence ID" value="QEA06673.1"/>
    <property type="molecule type" value="Genomic_DNA"/>
</dbReference>
<dbReference type="Gene3D" id="1.10.8.60">
    <property type="match status" value="1"/>
</dbReference>
<dbReference type="InterPro" id="IPR025662">
    <property type="entry name" value="Sigma_54_int_dom_ATP-bd_1"/>
</dbReference>
<dbReference type="InterPro" id="IPR027417">
    <property type="entry name" value="P-loop_NTPase"/>
</dbReference>
<organism evidence="9">
    <name type="scientific">uncultured organism</name>
    <dbReference type="NCBI Taxonomy" id="155900"/>
    <lineage>
        <taxon>unclassified sequences</taxon>
        <taxon>environmental samples</taxon>
    </lineage>
</organism>
<dbReference type="AlphaFoldDB" id="A0A5B8RF97"/>
<evidence type="ECO:0000256" key="2">
    <source>
        <dbReference type="ARBA" id="ARBA00022741"/>
    </source>
</evidence>
<name>A0A5B8RF97_9ZZZZ</name>
<dbReference type="InterPro" id="IPR011006">
    <property type="entry name" value="CheY-like_superfamily"/>
</dbReference>
<gene>
    <name evidence="9" type="primary">atoC_2</name>
    <name evidence="9" type="ORF">KBTEX_03013</name>
</gene>
<dbReference type="SMART" id="SM00382">
    <property type="entry name" value="AAA"/>
    <property type="match status" value="1"/>
</dbReference>
<dbReference type="SUPFAM" id="SSF52172">
    <property type="entry name" value="CheY-like"/>
    <property type="match status" value="1"/>
</dbReference>
<dbReference type="FunFam" id="3.40.50.300:FF:000006">
    <property type="entry name" value="DNA-binding transcriptional regulator NtrC"/>
    <property type="match status" value="1"/>
</dbReference>
<evidence type="ECO:0000256" key="1">
    <source>
        <dbReference type="ARBA" id="ARBA00022553"/>
    </source>
</evidence>
<dbReference type="Gene3D" id="3.40.50.300">
    <property type="entry name" value="P-loop containing nucleotide triphosphate hydrolases"/>
    <property type="match status" value="1"/>
</dbReference>
<evidence type="ECO:0000259" key="8">
    <source>
        <dbReference type="PROSITE" id="PS50110"/>
    </source>
</evidence>
<evidence type="ECO:0000256" key="6">
    <source>
        <dbReference type="ARBA" id="ARBA00023163"/>
    </source>
</evidence>
<dbReference type="PRINTS" id="PR01590">
    <property type="entry name" value="HTHFIS"/>
</dbReference>
<keyword evidence="2" id="KW-0547">Nucleotide-binding</keyword>
<dbReference type="SUPFAM" id="SSF52540">
    <property type="entry name" value="P-loop containing nucleoside triphosphate hydrolases"/>
    <property type="match status" value="1"/>
</dbReference>
<dbReference type="InterPro" id="IPR003593">
    <property type="entry name" value="AAA+_ATPase"/>
</dbReference>
<dbReference type="InterPro" id="IPR009057">
    <property type="entry name" value="Homeodomain-like_sf"/>
</dbReference>
<dbReference type="GO" id="GO:0000160">
    <property type="term" value="P:phosphorelay signal transduction system"/>
    <property type="evidence" value="ECO:0007669"/>
    <property type="project" value="InterPro"/>
</dbReference>
<keyword evidence="5" id="KW-0238">DNA-binding</keyword>
<evidence type="ECO:0000256" key="4">
    <source>
        <dbReference type="ARBA" id="ARBA00023015"/>
    </source>
</evidence>
<dbReference type="InterPro" id="IPR002197">
    <property type="entry name" value="HTH_Fis"/>
</dbReference>
<keyword evidence="6" id="KW-0804">Transcription</keyword>
<dbReference type="PROSITE" id="PS00676">
    <property type="entry name" value="SIGMA54_INTERACT_2"/>
    <property type="match status" value="1"/>
</dbReference>
<dbReference type="PROSITE" id="PS00675">
    <property type="entry name" value="SIGMA54_INTERACT_1"/>
    <property type="match status" value="1"/>
</dbReference>
<protein>
    <submittedName>
        <fullName evidence="9">Regulatory protein AtoC</fullName>
    </submittedName>
</protein>
<dbReference type="GO" id="GO:0005524">
    <property type="term" value="F:ATP binding"/>
    <property type="evidence" value="ECO:0007669"/>
    <property type="project" value="UniProtKB-KW"/>
</dbReference>
<evidence type="ECO:0000313" key="9">
    <source>
        <dbReference type="EMBL" id="QEA06673.1"/>
    </source>
</evidence>
<dbReference type="Pfam" id="PF25601">
    <property type="entry name" value="AAA_lid_14"/>
    <property type="match status" value="1"/>
</dbReference>
<keyword evidence="1" id="KW-0597">Phosphoprotein</keyword>
<accession>A0A5B8RF97</accession>
<dbReference type="InterPro" id="IPR002078">
    <property type="entry name" value="Sigma_54_int"/>
</dbReference>
<dbReference type="PANTHER" id="PTHR32071">
    <property type="entry name" value="TRANSCRIPTIONAL REGULATORY PROTEIN"/>
    <property type="match status" value="1"/>
</dbReference>
<evidence type="ECO:0000256" key="3">
    <source>
        <dbReference type="ARBA" id="ARBA00022840"/>
    </source>
</evidence>
<dbReference type="Pfam" id="PF00072">
    <property type="entry name" value="Response_reg"/>
    <property type="match status" value="1"/>
</dbReference>
<dbReference type="SUPFAM" id="SSF46689">
    <property type="entry name" value="Homeodomain-like"/>
    <property type="match status" value="1"/>
</dbReference>
<keyword evidence="3" id="KW-0067">ATP-binding</keyword>
<dbReference type="PROSITE" id="PS00688">
    <property type="entry name" value="SIGMA54_INTERACT_3"/>
    <property type="match status" value="1"/>
</dbReference>
<dbReference type="CDD" id="cd00009">
    <property type="entry name" value="AAA"/>
    <property type="match status" value="1"/>
</dbReference>
<feature type="domain" description="Sigma-54 factor interaction" evidence="7">
    <location>
        <begin position="143"/>
        <end position="371"/>
    </location>
</feature>
<reference evidence="9" key="1">
    <citation type="submission" date="2019-06" db="EMBL/GenBank/DDBJ databases">
        <authorList>
            <person name="Murdoch R.W."/>
            <person name="Fathepure B."/>
        </authorList>
    </citation>
    <scope>NUCLEOTIDE SEQUENCE</scope>
</reference>
<keyword evidence="4" id="KW-0805">Transcription regulation</keyword>
<dbReference type="PANTHER" id="PTHR32071:SF57">
    <property type="entry name" value="C4-DICARBOXYLATE TRANSPORT TRANSCRIPTIONAL REGULATORY PROTEIN DCTD"/>
    <property type="match status" value="1"/>
</dbReference>
<dbReference type="Pfam" id="PF02954">
    <property type="entry name" value="HTH_8"/>
    <property type="match status" value="1"/>
</dbReference>
<dbReference type="GO" id="GO:0043565">
    <property type="term" value="F:sequence-specific DNA binding"/>
    <property type="evidence" value="ECO:0007669"/>
    <property type="project" value="InterPro"/>
</dbReference>
<dbReference type="PROSITE" id="PS50045">
    <property type="entry name" value="SIGMA54_INTERACT_4"/>
    <property type="match status" value="1"/>
</dbReference>
<dbReference type="Pfam" id="PF00158">
    <property type="entry name" value="Sigma54_activat"/>
    <property type="match status" value="1"/>
</dbReference>
<dbReference type="InterPro" id="IPR025944">
    <property type="entry name" value="Sigma_54_int_dom_CS"/>
</dbReference>
<dbReference type="InterPro" id="IPR058031">
    <property type="entry name" value="AAA_lid_NorR"/>
</dbReference>
<dbReference type="PROSITE" id="PS50110">
    <property type="entry name" value="RESPONSE_REGULATORY"/>
    <property type="match status" value="1"/>
</dbReference>
<dbReference type="FunFam" id="3.40.50.2300:FF:000018">
    <property type="entry name" value="DNA-binding transcriptional regulator NtrC"/>
    <property type="match status" value="1"/>
</dbReference>
<proteinExistence type="predicted"/>
<dbReference type="InterPro" id="IPR025943">
    <property type="entry name" value="Sigma_54_int_dom_ATP-bd_2"/>
</dbReference>
<dbReference type="GO" id="GO:0006355">
    <property type="term" value="P:regulation of DNA-templated transcription"/>
    <property type="evidence" value="ECO:0007669"/>
    <property type="project" value="InterPro"/>
</dbReference>
<evidence type="ECO:0000259" key="7">
    <source>
        <dbReference type="PROSITE" id="PS50045"/>
    </source>
</evidence>
<evidence type="ECO:0000256" key="5">
    <source>
        <dbReference type="ARBA" id="ARBA00023125"/>
    </source>
</evidence>
<dbReference type="Gene3D" id="3.40.50.2300">
    <property type="match status" value="1"/>
</dbReference>
<dbReference type="Gene3D" id="1.10.10.60">
    <property type="entry name" value="Homeodomain-like"/>
    <property type="match status" value="1"/>
</dbReference>
<dbReference type="InterPro" id="IPR001789">
    <property type="entry name" value="Sig_transdc_resp-reg_receiver"/>
</dbReference>
<dbReference type="SMART" id="SM00448">
    <property type="entry name" value="REC"/>
    <property type="match status" value="1"/>
</dbReference>